<dbReference type="RefSeq" id="WP_258813299.1">
    <property type="nucleotide sequence ID" value="NZ_JANUGU010000007.1"/>
</dbReference>
<evidence type="ECO:0000313" key="6">
    <source>
        <dbReference type="EMBL" id="MCS0660108.1"/>
    </source>
</evidence>
<dbReference type="SUPFAM" id="SSF111369">
    <property type="entry name" value="HlyD-like secretion proteins"/>
    <property type="match status" value="1"/>
</dbReference>
<dbReference type="PANTHER" id="PTHR30097">
    <property type="entry name" value="CATION EFFLUX SYSTEM PROTEIN CUSB"/>
    <property type="match status" value="1"/>
</dbReference>
<dbReference type="Gene3D" id="2.40.50.100">
    <property type="match status" value="1"/>
</dbReference>
<comment type="caution">
    <text evidence="6">The sequence shown here is derived from an EMBL/GenBank/DDBJ whole genome shotgun (WGS) entry which is preliminary data.</text>
</comment>
<evidence type="ECO:0000313" key="7">
    <source>
        <dbReference type="Proteomes" id="UP001204621"/>
    </source>
</evidence>
<dbReference type="Gene3D" id="2.40.30.170">
    <property type="match status" value="1"/>
</dbReference>
<sequence length="382" mass="40866">MSNRFRIGAGALALFAAAAAGYWLKPSAAPAAVAPAVHKARGDEDNVSLSDTQRAFLKIAPVTAQPVPLADPVAARIAYDETRTSRISSPVLGRVVAARVEVGDTVQAGQVLAELDSPDLAGAQADMRKALADEERKRLALERARQLYGADVLARRDLENADADFRQADAETRRARQHVHNLNAEGAGDGRYALRAPLAGIVADKQVNPGQEVRPDQPAPLLVVSDLRHVWAIADVPEKLAVALRRGQDVLLETDAWPGQQFKARIDRIAVAVDPATRRVQVRCALDNPDGRLKPDMFARVAFVSGDAGAKAYQLPNTALFTEGAYSYVFIETGPGIFQKRRVNVKVGGAERSYVTDGLAGGEQVVVEGALLLNAEAASHAR</sequence>
<evidence type="ECO:0000259" key="4">
    <source>
        <dbReference type="Pfam" id="PF25954"/>
    </source>
</evidence>
<dbReference type="Gene3D" id="2.40.420.20">
    <property type="match status" value="1"/>
</dbReference>
<feature type="signal peptide" evidence="3">
    <location>
        <begin position="1"/>
        <end position="31"/>
    </location>
</feature>
<feature type="domain" description="CzcB-like barrel-sandwich hybrid" evidence="5">
    <location>
        <begin position="83"/>
        <end position="217"/>
    </location>
</feature>
<keyword evidence="7" id="KW-1185">Reference proteome</keyword>
<feature type="chain" id="PRO_5046429270" evidence="3">
    <location>
        <begin position="32"/>
        <end position="382"/>
    </location>
</feature>
<dbReference type="PANTHER" id="PTHR30097:SF4">
    <property type="entry name" value="SLR6042 PROTEIN"/>
    <property type="match status" value="1"/>
</dbReference>
<keyword evidence="2" id="KW-0813">Transport</keyword>
<gene>
    <name evidence="6" type="ORF">NX778_18715</name>
</gene>
<organism evidence="6 7">
    <name type="scientific">Massilia terrae</name>
    <dbReference type="NCBI Taxonomy" id="1811224"/>
    <lineage>
        <taxon>Bacteria</taxon>
        <taxon>Pseudomonadati</taxon>
        <taxon>Pseudomonadota</taxon>
        <taxon>Betaproteobacteria</taxon>
        <taxon>Burkholderiales</taxon>
        <taxon>Oxalobacteraceae</taxon>
        <taxon>Telluria group</taxon>
        <taxon>Massilia</taxon>
    </lineage>
</organism>
<dbReference type="Proteomes" id="UP001204621">
    <property type="component" value="Unassembled WGS sequence"/>
</dbReference>
<dbReference type="Gene3D" id="1.10.287.470">
    <property type="entry name" value="Helix hairpin bin"/>
    <property type="match status" value="1"/>
</dbReference>
<evidence type="ECO:0000259" key="5">
    <source>
        <dbReference type="Pfam" id="PF25973"/>
    </source>
</evidence>
<protein>
    <submittedName>
        <fullName evidence="6">Efflux RND transporter periplasmic adaptor subunit</fullName>
    </submittedName>
</protein>
<dbReference type="Pfam" id="PF25973">
    <property type="entry name" value="BSH_CzcB"/>
    <property type="match status" value="1"/>
</dbReference>
<accession>A0ABT2D1I7</accession>
<dbReference type="EMBL" id="JANUGU010000007">
    <property type="protein sequence ID" value="MCS0660108.1"/>
    <property type="molecule type" value="Genomic_DNA"/>
</dbReference>
<dbReference type="InterPro" id="IPR051909">
    <property type="entry name" value="MFP_Cation_Efflux"/>
</dbReference>
<reference evidence="6 7" key="1">
    <citation type="submission" date="2022-08" db="EMBL/GenBank/DDBJ databases">
        <title>Reclassification of Massilia species as members of the genera Telluria, Duganella, Pseudoduganella, Mokoshia gen. nov. and Zemynaea gen. nov. using orthogonal and non-orthogonal genome-based approaches.</title>
        <authorList>
            <person name="Bowman J.P."/>
        </authorList>
    </citation>
    <scope>NUCLEOTIDE SEQUENCE [LARGE SCALE GENOMIC DNA]</scope>
    <source>
        <strain evidence="6 7">JCM 31606</strain>
    </source>
</reference>
<comment type="similarity">
    <text evidence="1">Belongs to the membrane fusion protein (MFP) (TC 8.A.1) family.</text>
</comment>
<dbReference type="NCBIfam" id="TIGR01730">
    <property type="entry name" value="RND_mfp"/>
    <property type="match status" value="1"/>
</dbReference>
<dbReference type="InterPro" id="IPR006143">
    <property type="entry name" value="RND_pump_MFP"/>
</dbReference>
<dbReference type="Pfam" id="PF25954">
    <property type="entry name" value="Beta-barrel_RND_2"/>
    <property type="match status" value="1"/>
</dbReference>
<dbReference type="InterPro" id="IPR058792">
    <property type="entry name" value="Beta-barrel_RND_2"/>
</dbReference>
<keyword evidence="3" id="KW-0732">Signal</keyword>
<proteinExistence type="inferred from homology"/>
<dbReference type="InterPro" id="IPR058647">
    <property type="entry name" value="BSH_CzcB-like"/>
</dbReference>
<evidence type="ECO:0000256" key="2">
    <source>
        <dbReference type="ARBA" id="ARBA00022448"/>
    </source>
</evidence>
<evidence type="ECO:0000256" key="3">
    <source>
        <dbReference type="SAM" id="SignalP"/>
    </source>
</evidence>
<evidence type="ECO:0000256" key="1">
    <source>
        <dbReference type="ARBA" id="ARBA00009477"/>
    </source>
</evidence>
<name>A0ABT2D1I7_9BURK</name>
<feature type="domain" description="CusB-like beta-barrel" evidence="4">
    <location>
        <begin position="230"/>
        <end position="304"/>
    </location>
</feature>